<proteinExistence type="predicted"/>
<name>X1ETZ9_9ZZZZ</name>
<feature type="non-terminal residue" evidence="1">
    <location>
        <position position="52"/>
    </location>
</feature>
<evidence type="ECO:0000313" key="1">
    <source>
        <dbReference type="EMBL" id="GAH20639.1"/>
    </source>
</evidence>
<reference evidence="1" key="1">
    <citation type="journal article" date="2014" name="Front. Microbiol.">
        <title>High frequency of phylogenetically diverse reductive dehalogenase-homologous genes in deep subseafloor sedimentary metagenomes.</title>
        <authorList>
            <person name="Kawai M."/>
            <person name="Futagami T."/>
            <person name="Toyoda A."/>
            <person name="Takaki Y."/>
            <person name="Nishi S."/>
            <person name="Hori S."/>
            <person name="Arai W."/>
            <person name="Tsubouchi T."/>
            <person name="Morono Y."/>
            <person name="Uchiyama I."/>
            <person name="Ito T."/>
            <person name="Fujiyama A."/>
            <person name="Inagaki F."/>
            <person name="Takami H."/>
        </authorList>
    </citation>
    <scope>NUCLEOTIDE SEQUENCE</scope>
    <source>
        <strain evidence="1">Expedition CK06-06</strain>
    </source>
</reference>
<dbReference type="AlphaFoldDB" id="X1ETZ9"/>
<organism evidence="1">
    <name type="scientific">marine sediment metagenome</name>
    <dbReference type="NCBI Taxonomy" id="412755"/>
    <lineage>
        <taxon>unclassified sequences</taxon>
        <taxon>metagenomes</taxon>
        <taxon>ecological metagenomes</taxon>
    </lineage>
</organism>
<sequence length="52" mass="5796">MILFGAGFTVVLSMLGVPEPEYFIPGMSIGFIIYYIGSRVNPELKQEEKTVL</sequence>
<protein>
    <submittedName>
        <fullName evidence="1">Uncharacterized protein</fullName>
    </submittedName>
</protein>
<comment type="caution">
    <text evidence="1">The sequence shown here is derived from an EMBL/GenBank/DDBJ whole genome shotgun (WGS) entry which is preliminary data.</text>
</comment>
<accession>X1ETZ9</accession>
<gene>
    <name evidence="1" type="ORF">S01H4_66130</name>
</gene>
<dbReference type="EMBL" id="BART01040783">
    <property type="protein sequence ID" value="GAH20639.1"/>
    <property type="molecule type" value="Genomic_DNA"/>
</dbReference>